<dbReference type="Proteomes" id="UP001499967">
    <property type="component" value="Unassembled WGS sequence"/>
</dbReference>
<dbReference type="RefSeq" id="WP_343939807.1">
    <property type="nucleotide sequence ID" value="NZ_BAAAHP010000033.1"/>
</dbReference>
<keyword evidence="1" id="KW-0378">Hydrolase</keyword>
<keyword evidence="4" id="KW-0067">ATP-binding</keyword>
<evidence type="ECO:0000313" key="4">
    <source>
        <dbReference type="EMBL" id="GAA0926785.1"/>
    </source>
</evidence>
<evidence type="ECO:0000313" key="5">
    <source>
        <dbReference type="Proteomes" id="UP001499967"/>
    </source>
</evidence>
<reference evidence="4 5" key="1">
    <citation type="journal article" date="2019" name="Int. J. Syst. Evol. Microbiol.">
        <title>The Global Catalogue of Microorganisms (GCM) 10K type strain sequencing project: providing services to taxonomists for standard genome sequencing and annotation.</title>
        <authorList>
            <consortium name="The Broad Institute Genomics Platform"/>
            <consortium name="The Broad Institute Genome Sequencing Center for Infectious Disease"/>
            <person name="Wu L."/>
            <person name="Ma J."/>
        </authorList>
    </citation>
    <scope>NUCLEOTIDE SEQUENCE [LARGE SCALE GENOMIC DNA]</scope>
    <source>
        <strain evidence="4 5">JCM 11117</strain>
    </source>
</reference>
<evidence type="ECO:0000259" key="3">
    <source>
        <dbReference type="PROSITE" id="PS51194"/>
    </source>
</evidence>
<dbReference type="SMART" id="SM00487">
    <property type="entry name" value="DEXDc"/>
    <property type="match status" value="1"/>
</dbReference>
<keyword evidence="4" id="KW-0347">Helicase</keyword>
<dbReference type="SUPFAM" id="SSF47794">
    <property type="entry name" value="Rad51 N-terminal domain-like"/>
    <property type="match status" value="1"/>
</dbReference>
<proteinExistence type="predicted"/>
<gene>
    <name evidence="4" type="ORF">GCM10009559_12130</name>
</gene>
<dbReference type="InterPro" id="IPR001650">
    <property type="entry name" value="Helicase_C-like"/>
</dbReference>
<dbReference type="InterPro" id="IPR038718">
    <property type="entry name" value="SNF2-like_sf"/>
</dbReference>
<protein>
    <submittedName>
        <fullName evidence="4">DEAD/DEAH box helicase</fullName>
    </submittedName>
</protein>
<dbReference type="Gene3D" id="1.10.150.20">
    <property type="entry name" value="5' to 3' exonuclease, C-terminal subdomain"/>
    <property type="match status" value="1"/>
</dbReference>
<organism evidence="4 5">
    <name type="scientific">Pseudonocardia zijingensis</name>
    <dbReference type="NCBI Taxonomy" id="153376"/>
    <lineage>
        <taxon>Bacteria</taxon>
        <taxon>Bacillati</taxon>
        <taxon>Actinomycetota</taxon>
        <taxon>Actinomycetes</taxon>
        <taxon>Pseudonocardiales</taxon>
        <taxon>Pseudonocardiaceae</taxon>
        <taxon>Pseudonocardia</taxon>
    </lineage>
</organism>
<dbReference type="InterPro" id="IPR000330">
    <property type="entry name" value="SNF2_N"/>
</dbReference>
<dbReference type="SMART" id="SM00490">
    <property type="entry name" value="HELICc"/>
    <property type="match status" value="1"/>
</dbReference>
<dbReference type="EMBL" id="BAAAHP010000033">
    <property type="protein sequence ID" value="GAA0926785.1"/>
    <property type="molecule type" value="Genomic_DNA"/>
</dbReference>
<evidence type="ECO:0000259" key="2">
    <source>
        <dbReference type="PROSITE" id="PS51192"/>
    </source>
</evidence>
<dbReference type="CDD" id="cd17919">
    <property type="entry name" value="DEXHc_Snf"/>
    <property type="match status" value="1"/>
</dbReference>
<dbReference type="Pfam" id="PF14520">
    <property type="entry name" value="HHH_5"/>
    <property type="match status" value="1"/>
</dbReference>
<keyword evidence="4" id="KW-0547">Nucleotide-binding</keyword>
<dbReference type="PANTHER" id="PTHR10799">
    <property type="entry name" value="SNF2/RAD54 HELICASE FAMILY"/>
    <property type="match status" value="1"/>
</dbReference>
<dbReference type="Gene3D" id="3.40.50.300">
    <property type="entry name" value="P-loop containing nucleotide triphosphate hydrolases"/>
    <property type="match status" value="1"/>
</dbReference>
<keyword evidence="5" id="KW-1185">Reference proteome</keyword>
<accession>A0ABN1PED6</accession>
<dbReference type="InterPro" id="IPR010995">
    <property type="entry name" value="DNA_repair_Rad51/TF_NusA_a-hlx"/>
</dbReference>
<dbReference type="CDD" id="cd18793">
    <property type="entry name" value="SF2_C_SNF"/>
    <property type="match status" value="1"/>
</dbReference>
<dbReference type="PROSITE" id="PS51192">
    <property type="entry name" value="HELICASE_ATP_BIND_1"/>
    <property type="match status" value="1"/>
</dbReference>
<dbReference type="Pfam" id="PF00271">
    <property type="entry name" value="Helicase_C"/>
    <property type="match status" value="1"/>
</dbReference>
<dbReference type="GO" id="GO:0004386">
    <property type="term" value="F:helicase activity"/>
    <property type="evidence" value="ECO:0007669"/>
    <property type="project" value="UniProtKB-KW"/>
</dbReference>
<dbReference type="Pfam" id="PF00176">
    <property type="entry name" value="SNF2-rel_dom"/>
    <property type="match status" value="1"/>
</dbReference>
<name>A0ABN1PED6_9PSEU</name>
<dbReference type="InterPro" id="IPR014001">
    <property type="entry name" value="Helicase_ATP-bd"/>
</dbReference>
<comment type="caution">
    <text evidence="4">The sequence shown here is derived from an EMBL/GenBank/DDBJ whole genome shotgun (WGS) entry which is preliminary data.</text>
</comment>
<feature type="domain" description="Helicase C-terminal" evidence="3">
    <location>
        <begin position="545"/>
        <end position="694"/>
    </location>
</feature>
<dbReference type="SUPFAM" id="SSF52540">
    <property type="entry name" value="P-loop containing nucleoside triphosphate hydrolases"/>
    <property type="match status" value="2"/>
</dbReference>
<dbReference type="Gene3D" id="3.40.50.10810">
    <property type="entry name" value="Tandem AAA-ATPase domain"/>
    <property type="match status" value="1"/>
</dbReference>
<sequence length="733" mass="80465">MEQRDAVRGKVGSAARATIAAARDFGERAAALLAAPQVLRDSARHQVEILNGDRVAGRLRELPLDALKQVAGRGVRYGALEQAGYRTVADILNAPDHRLQQVPGVGQATVQEVRRAARTVAASVHQDIRFRFDPDRRDPTETQLLATLAAVRAADAAANALHVPLQAFRTQVAPLLADAERAGSRWRMAVTWGAKKNAALDALAQLDAILADPRVRALQETVRTREQAVDPRNYAPDQLWRDYLSDAASANAVLSTVGGGVEDEEAARGFVPEELRQKISAVPLDTSRLTSTLRGYQVFGAQYAIHQERSILGDEMGLGKTIQALAVFAHLAAKGQRRFLVICPASVQINWLNETAKHTDLAAHSLHGADRDAAGRRWLREGGVAVTTFGTLARLPDDVREADVAMLVVDEAHYVKNPDTARSRAVQAAVGRSQRTFFLTGTPMENRVEEFRTLVGYLQPRVARSVNATDAVAGAKAFRRAVAPVYLRRNQEDVLTELPDKIEVESWVQLSDTDQARYEAAVSERNLMAMRRAPFVTPSSAKLERLRDLVEEAEQDGMKVLVFSYFLDTLGLVHETLGDAVVGTITGSVSPAARQQIVDEFTRRPGHAVLLSQIEAGGVGINMQAASVVIITEPQWKPSTEEQAIARAHRMGQVRTVQVHRLLAKDCIDERIREIQQGKRLLFDEFARKSEAKEADRRAVDTADHRPEVLDDESVPVAQRVLAAERYRLGLDG</sequence>
<evidence type="ECO:0000256" key="1">
    <source>
        <dbReference type="ARBA" id="ARBA00022801"/>
    </source>
</evidence>
<dbReference type="InterPro" id="IPR027417">
    <property type="entry name" value="P-loop_NTPase"/>
</dbReference>
<dbReference type="PROSITE" id="PS51194">
    <property type="entry name" value="HELICASE_CTER"/>
    <property type="match status" value="1"/>
</dbReference>
<dbReference type="InterPro" id="IPR049730">
    <property type="entry name" value="SNF2/RAD54-like_C"/>
</dbReference>
<feature type="domain" description="Helicase ATP-binding" evidence="2">
    <location>
        <begin position="301"/>
        <end position="461"/>
    </location>
</feature>